<protein>
    <submittedName>
        <fullName evidence="1">Heme-binding protein</fullName>
    </submittedName>
</protein>
<dbReference type="InterPro" id="IPR006917">
    <property type="entry name" value="SOUL_heme-bd"/>
</dbReference>
<dbReference type="Proteomes" id="UP000218896">
    <property type="component" value="Unassembled WGS sequence"/>
</dbReference>
<comment type="caution">
    <text evidence="1">The sequence shown here is derived from an EMBL/GenBank/DDBJ whole genome shotgun (WGS) entry which is preliminary data.</text>
</comment>
<accession>A0A2A2F4N5</accession>
<dbReference type="EMBL" id="NSKD01000003">
    <property type="protein sequence ID" value="PAU80551.1"/>
    <property type="molecule type" value="Genomic_DNA"/>
</dbReference>
<dbReference type="PANTHER" id="PTHR11220:SF58">
    <property type="entry name" value="SOUL HEME-BINDING FAMILY PROTEIN"/>
    <property type="match status" value="1"/>
</dbReference>
<organism evidence="1 2">
    <name type="scientific">Halovibrio salipaludis</name>
    <dbReference type="NCBI Taxonomy" id="2032626"/>
    <lineage>
        <taxon>Bacteria</taxon>
        <taxon>Pseudomonadati</taxon>
        <taxon>Pseudomonadota</taxon>
        <taxon>Gammaproteobacteria</taxon>
        <taxon>Oceanospirillales</taxon>
        <taxon>Halomonadaceae</taxon>
        <taxon>Halovibrio</taxon>
    </lineage>
</organism>
<evidence type="ECO:0000313" key="1">
    <source>
        <dbReference type="EMBL" id="PAU80551.1"/>
    </source>
</evidence>
<keyword evidence="2" id="KW-1185">Reference proteome</keyword>
<proteinExistence type="predicted"/>
<gene>
    <name evidence="1" type="ORF">CK501_08945</name>
</gene>
<dbReference type="OrthoDB" id="2156220at2"/>
<dbReference type="Pfam" id="PF04832">
    <property type="entry name" value="SOUL"/>
    <property type="match status" value="1"/>
</dbReference>
<reference evidence="1 2" key="1">
    <citation type="submission" date="2017-08" db="EMBL/GenBank/DDBJ databases">
        <title>Halovibrio sewagensis sp. nov., isolated from wastewater of high salinity.</title>
        <authorList>
            <person name="Dong X."/>
            <person name="Zhang G."/>
        </authorList>
    </citation>
    <scope>NUCLEOTIDE SEQUENCE [LARGE SCALE GENOMIC DNA]</scope>
    <source>
        <strain evidence="1 2">YL5-2</strain>
    </source>
</reference>
<evidence type="ECO:0000313" key="2">
    <source>
        <dbReference type="Proteomes" id="UP000218896"/>
    </source>
</evidence>
<dbReference type="SUPFAM" id="SSF55136">
    <property type="entry name" value="Probable bacterial effector-binding domain"/>
    <property type="match status" value="1"/>
</dbReference>
<name>A0A2A2F4N5_9GAMM</name>
<sequence length="186" mass="21206">MFVDQPAYRVVQGKGDFQVRDYDSTIVAETIVDTPFEEAGGKAFERLFGYISGDNRARADISMTAPVTQSANPVQIDMTAPVEQRKAGTGWAVSFVMPASYTLESLPEPTNPEVTLRVVPARRVAVIEYSGTWTGERYRRHLEKLREWIAEENLEIEGEPVWARYNPPFTPWFLRRNEIMIPVHNE</sequence>
<dbReference type="InterPro" id="IPR011256">
    <property type="entry name" value="Reg_factor_effector_dom_sf"/>
</dbReference>
<dbReference type="Gene3D" id="3.20.80.10">
    <property type="entry name" value="Regulatory factor, effector binding domain"/>
    <property type="match status" value="1"/>
</dbReference>
<dbReference type="PANTHER" id="PTHR11220">
    <property type="entry name" value="HEME-BINDING PROTEIN-RELATED"/>
    <property type="match status" value="1"/>
</dbReference>
<dbReference type="AlphaFoldDB" id="A0A2A2F4N5"/>